<keyword evidence="6" id="KW-1185">Reference proteome</keyword>
<comment type="similarity">
    <text evidence="2 3">Belongs to the pyridoxal phosphate-binding protein YggS/PROSC family.</text>
</comment>
<proteinExistence type="inferred from homology"/>
<dbReference type="PANTHER" id="PTHR10146">
    <property type="entry name" value="PROLINE SYNTHETASE CO-TRANSCRIBED BACTERIAL HOMOLOG PROTEIN"/>
    <property type="match status" value="1"/>
</dbReference>
<evidence type="ECO:0000256" key="2">
    <source>
        <dbReference type="HAMAP-Rule" id="MF_02087"/>
    </source>
</evidence>
<accession>A0ABY9R6Z3</accession>
<evidence type="ECO:0000256" key="3">
    <source>
        <dbReference type="RuleBase" id="RU004514"/>
    </source>
</evidence>
<evidence type="ECO:0000259" key="4">
    <source>
        <dbReference type="Pfam" id="PF01168"/>
    </source>
</evidence>
<reference evidence="5" key="1">
    <citation type="submission" date="2023-09" db="EMBL/GenBank/DDBJ databases">
        <title>Flavobacterium sp. 20NA77.7 isolated from freshwater.</title>
        <authorList>
            <person name="Le V."/>
            <person name="Ko S.-R."/>
            <person name="Ahn C.-Y."/>
            <person name="Oh H.-M."/>
        </authorList>
    </citation>
    <scope>NUCLEOTIDE SEQUENCE</scope>
    <source>
        <strain evidence="5">20NA77.7</strain>
    </source>
</reference>
<dbReference type="EMBL" id="CP133721">
    <property type="protein sequence ID" value="WMW77012.1"/>
    <property type="molecule type" value="Genomic_DNA"/>
</dbReference>
<dbReference type="PROSITE" id="PS01211">
    <property type="entry name" value="UPF0001"/>
    <property type="match status" value="1"/>
</dbReference>
<dbReference type="NCBIfam" id="TIGR00044">
    <property type="entry name" value="YggS family pyridoxal phosphate-dependent enzyme"/>
    <property type="match status" value="1"/>
</dbReference>
<dbReference type="CDD" id="cd00635">
    <property type="entry name" value="PLPDE_III_YBL036c_like"/>
    <property type="match status" value="1"/>
</dbReference>
<dbReference type="InterPro" id="IPR029066">
    <property type="entry name" value="PLP-binding_barrel"/>
</dbReference>
<protein>
    <recommendedName>
        <fullName evidence="2">Pyridoxal phosphate homeostasis protein</fullName>
        <shortName evidence="2">PLP homeostasis protein</shortName>
    </recommendedName>
</protein>
<dbReference type="Pfam" id="PF01168">
    <property type="entry name" value="Ala_racemase_N"/>
    <property type="match status" value="1"/>
</dbReference>
<dbReference type="HAMAP" id="MF_02087">
    <property type="entry name" value="PLP_homeostasis"/>
    <property type="match status" value="1"/>
</dbReference>
<feature type="domain" description="Alanine racemase N-terminal" evidence="4">
    <location>
        <begin position="2"/>
        <end position="215"/>
    </location>
</feature>
<evidence type="ECO:0000313" key="6">
    <source>
        <dbReference type="Proteomes" id="UP001180481"/>
    </source>
</evidence>
<evidence type="ECO:0000313" key="5">
    <source>
        <dbReference type="EMBL" id="WMW77012.1"/>
    </source>
</evidence>
<dbReference type="InterPro" id="IPR011078">
    <property type="entry name" value="PyrdxlP_homeostasis"/>
</dbReference>
<dbReference type="RefSeq" id="WP_309531397.1">
    <property type="nucleotide sequence ID" value="NZ_CP133721.1"/>
</dbReference>
<dbReference type="Gene3D" id="3.20.20.10">
    <property type="entry name" value="Alanine racemase"/>
    <property type="match status" value="1"/>
</dbReference>
<dbReference type="PANTHER" id="PTHR10146:SF14">
    <property type="entry name" value="PYRIDOXAL PHOSPHATE HOMEOSTASIS PROTEIN"/>
    <property type="match status" value="1"/>
</dbReference>
<dbReference type="SUPFAM" id="SSF51419">
    <property type="entry name" value="PLP-binding barrel"/>
    <property type="match status" value="1"/>
</dbReference>
<comment type="function">
    <text evidence="2">Pyridoxal 5'-phosphate (PLP)-binding protein, which is involved in PLP homeostasis.</text>
</comment>
<name>A0ABY9R6Z3_9FLAO</name>
<dbReference type="Proteomes" id="UP001180481">
    <property type="component" value="Chromosome"/>
</dbReference>
<organism evidence="5 6">
    <name type="scientific">Flavobacterium nakdongensis</name>
    <dbReference type="NCBI Taxonomy" id="3073563"/>
    <lineage>
        <taxon>Bacteria</taxon>
        <taxon>Pseudomonadati</taxon>
        <taxon>Bacteroidota</taxon>
        <taxon>Flavobacteriia</taxon>
        <taxon>Flavobacteriales</taxon>
        <taxon>Flavobacteriaceae</taxon>
        <taxon>Flavobacterium</taxon>
    </lineage>
</organism>
<keyword evidence="1 2" id="KW-0663">Pyridoxal phosphate</keyword>
<dbReference type="PIRSF" id="PIRSF004848">
    <property type="entry name" value="YBL036c_PLPDEIII"/>
    <property type="match status" value="1"/>
</dbReference>
<sequence>MSIQQNLTEIKYQLPAHVTLVAVSKTKPVSDLMEAYNAGQRVFGENYVQELVEKHAALPKDIEWHFIGHLQSRKVKLIAPFVSLIHGVDSFKLLQEINKQAKKHNRVIDCLLQIHIAEEETKFGLDEEELNHILTSDDFKSLENIKIVGLMGMATFTENQNQIEKEFSHLKTIYDKLKTQNSELKTLSMGMSGDYQLAISCGSTMVRIGSSIFGNRNYQ</sequence>
<feature type="modified residue" description="N6-(pyridoxal phosphate)lysine" evidence="2">
    <location>
        <position position="25"/>
    </location>
</feature>
<dbReference type="InterPro" id="IPR001608">
    <property type="entry name" value="Ala_racemase_N"/>
</dbReference>
<evidence type="ECO:0000256" key="1">
    <source>
        <dbReference type="ARBA" id="ARBA00022898"/>
    </source>
</evidence>
<gene>
    <name evidence="5" type="ORF">RF683_05805</name>
</gene>